<dbReference type="KEGG" id="bid:Bind_1685"/>
<feature type="region of interest" description="Disordered" evidence="1">
    <location>
        <begin position="99"/>
        <end position="121"/>
    </location>
</feature>
<reference evidence="3 4" key="2">
    <citation type="journal article" date="2010" name="J. Bacteriol.">
        <title>Complete genome sequence of Beijerinckia indica subsp. indica.</title>
        <authorList>
            <person name="Tamas I."/>
            <person name="Dedysh S.N."/>
            <person name="Liesack W."/>
            <person name="Stott M.B."/>
            <person name="Alam M."/>
            <person name="Murrell J.C."/>
            <person name="Dunfield P.F."/>
        </authorList>
    </citation>
    <scope>NUCLEOTIDE SEQUENCE [LARGE SCALE GENOMIC DNA]</scope>
    <source>
        <strain evidence="4">ATCC 9039 / DSM 1715 / NCIMB 8712</strain>
    </source>
</reference>
<name>B2ICP2_BEII9</name>
<dbReference type="OrthoDB" id="8456793at2"/>
<keyword evidence="2" id="KW-0472">Membrane</keyword>
<feature type="transmembrane region" description="Helical" evidence="2">
    <location>
        <begin position="57"/>
        <end position="76"/>
    </location>
</feature>
<dbReference type="STRING" id="395963.Bind_1685"/>
<sequence length="121" mass="12589">MSTTAEPTVETNALSVLGDALESAAVSLGEAATDARESAKIAAKKVRGTLSAGVYKAAYGVSFGVVFSAVFLTELLPEDSVLRRGLVDGAKDGLEVALSRTHEASAAEEETVEDEEDLEQE</sequence>
<accession>B2ICP2</accession>
<proteinExistence type="predicted"/>
<dbReference type="RefSeq" id="WP_012384673.1">
    <property type="nucleotide sequence ID" value="NC_010581.1"/>
</dbReference>
<evidence type="ECO:0000313" key="3">
    <source>
        <dbReference type="EMBL" id="ACB95316.1"/>
    </source>
</evidence>
<dbReference type="EMBL" id="CP001016">
    <property type="protein sequence ID" value="ACB95316.1"/>
    <property type="molecule type" value="Genomic_DNA"/>
</dbReference>
<evidence type="ECO:0000313" key="4">
    <source>
        <dbReference type="Proteomes" id="UP000001695"/>
    </source>
</evidence>
<keyword evidence="2" id="KW-1133">Transmembrane helix</keyword>
<gene>
    <name evidence="3" type="ordered locus">Bind_1685</name>
</gene>
<keyword evidence="4" id="KW-1185">Reference proteome</keyword>
<keyword evidence="2" id="KW-0812">Transmembrane</keyword>
<dbReference type="HOGENOM" id="CLU_2033526_0_0_5"/>
<evidence type="ECO:0000256" key="2">
    <source>
        <dbReference type="SAM" id="Phobius"/>
    </source>
</evidence>
<dbReference type="Proteomes" id="UP000001695">
    <property type="component" value="Chromosome"/>
</dbReference>
<reference evidence="4" key="1">
    <citation type="submission" date="2008-03" db="EMBL/GenBank/DDBJ databases">
        <title>Complete sequence of chromosome of Beijerinckia indica subsp. indica ATCC 9039.</title>
        <authorList>
            <consortium name="US DOE Joint Genome Institute"/>
            <person name="Copeland A."/>
            <person name="Lucas S."/>
            <person name="Lapidus A."/>
            <person name="Glavina del Rio T."/>
            <person name="Dalin E."/>
            <person name="Tice H."/>
            <person name="Bruce D."/>
            <person name="Goodwin L."/>
            <person name="Pitluck S."/>
            <person name="LaButti K."/>
            <person name="Schmutz J."/>
            <person name="Larimer F."/>
            <person name="Land M."/>
            <person name="Hauser L."/>
            <person name="Kyrpides N."/>
            <person name="Mikhailova N."/>
            <person name="Dunfield P.F."/>
            <person name="Dedysh S.N."/>
            <person name="Liesack W."/>
            <person name="Saw J.H."/>
            <person name="Alam M."/>
            <person name="Chen Y."/>
            <person name="Murrell J.C."/>
            <person name="Richardson P."/>
        </authorList>
    </citation>
    <scope>NUCLEOTIDE SEQUENCE [LARGE SCALE GENOMIC DNA]</scope>
    <source>
        <strain evidence="4">ATCC 9039 / DSM 1715 / NCIMB 8712</strain>
    </source>
</reference>
<organism evidence="3 4">
    <name type="scientific">Beijerinckia indica subsp. indica (strain ATCC 9039 / DSM 1715 / NCIMB 8712)</name>
    <dbReference type="NCBI Taxonomy" id="395963"/>
    <lineage>
        <taxon>Bacteria</taxon>
        <taxon>Pseudomonadati</taxon>
        <taxon>Pseudomonadota</taxon>
        <taxon>Alphaproteobacteria</taxon>
        <taxon>Hyphomicrobiales</taxon>
        <taxon>Beijerinckiaceae</taxon>
        <taxon>Beijerinckia</taxon>
    </lineage>
</organism>
<protein>
    <submittedName>
        <fullName evidence="3">Uncharacterized protein</fullName>
    </submittedName>
</protein>
<feature type="compositionally biased region" description="Acidic residues" evidence="1">
    <location>
        <begin position="106"/>
        <end position="121"/>
    </location>
</feature>
<dbReference type="eggNOG" id="ENOG5033707">
    <property type="taxonomic scope" value="Bacteria"/>
</dbReference>
<evidence type="ECO:0000256" key="1">
    <source>
        <dbReference type="SAM" id="MobiDB-lite"/>
    </source>
</evidence>
<dbReference type="AlphaFoldDB" id="B2ICP2"/>